<feature type="transmembrane region" description="Helical" evidence="7">
    <location>
        <begin position="131"/>
        <end position="151"/>
    </location>
</feature>
<comment type="caution">
    <text evidence="9">The sequence shown here is derived from an EMBL/GenBank/DDBJ whole genome shotgun (WGS) entry which is preliminary data.</text>
</comment>
<reference evidence="9 10" key="1">
    <citation type="submission" date="2017-11" db="EMBL/GenBank/DDBJ databases">
        <title>Genomic Encyclopedia of Archaeal and Bacterial Type Strains, Phase II (KMG-II): From Individual Species to Whole Genera.</title>
        <authorList>
            <person name="Goeker M."/>
        </authorList>
    </citation>
    <scope>NUCLEOTIDE SEQUENCE [LARGE SCALE GENOMIC DNA]</scope>
    <source>
        <strain evidence="9 10">DSM 29128</strain>
    </source>
</reference>
<dbReference type="Gene3D" id="1.10.3720.10">
    <property type="entry name" value="MetI-like"/>
    <property type="match status" value="1"/>
</dbReference>
<dbReference type="AlphaFoldDB" id="A0A2M8W0F4"/>
<dbReference type="InterPro" id="IPR000515">
    <property type="entry name" value="MetI-like"/>
</dbReference>
<dbReference type="GO" id="GO:0005886">
    <property type="term" value="C:plasma membrane"/>
    <property type="evidence" value="ECO:0007669"/>
    <property type="project" value="UniProtKB-SubCell"/>
</dbReference>
<keyword evidence="4 7" id="KW-0812">Transmembrane</keyword>
<comment type="similarity">
    <text evidence="7">Belongs to the binding-protein-dependent transport system permease family.</text>
</comment>
<evidence type="ECO:0000256" key="7">
    <source>
        <dbReference type="RuleBase" id="RU363032"/>
    </source>
</evidence>
<keyword evidence="6 7" id="KW-0472">Membrane</keyword>
<dbReference type="RefSeq" id="WP_100369400.1">
    <property type="nucleotide sequence ID" value="NZ_PGTY01000004.1"/>
</dbReference>
<gene>
    <name evidence="9" type="ORF">BC777_3454</name>
</gene>
<dbReference type="GO" id="GO:0055085">
    <property type="term" value="P:transmembrane transport"/>
    <property type="evidence" value="ECO:0007669"/>
    <property type="project" value="InterPro"/>
</dbReference>
<dbReference type="Pfam" id="PF00528">
    <property type="entry name" value="BPD_transp_1"/>
    <property type="match status" value="1"/>
</dbReference>
<dbReference type="SUPFAM" id="SSF161098">
    <property type="entry name" value="MetI-like"/>
    <property type="match status" value="1"/>
</dbReference>
<evidence type="ECO:0000259" key="8">
    <source>
        <dbReference type="PROSITE" id="PS50928"/>
    </source>
</evidence>
<dbReference type="InterPro" id="IPR035906">
    <property type="entry name" value="MetI-like_sf"/>
</dbReference>
<dbReference type="PROSITE" id="PS50928">
    <property type="entry name" value="ABC_TM1"/>
    <property type="match status" value="1"/>
</dbReference>
<keyword evidence="2 7" id="KW-0813">Transport</keyword>
<keyword evidence="3" id="KW-1003">Cell membrane</keyword>
<evidence type="ECO:0000313" key="9">
    <source>
        <dbReference type="EMBL" id="PJI84396.1"/>
    </source>
</evidence>
<sequence length="262" mass="28657">MQHPVPRQTGRGLARGIPAVLSVVSAFAIWEIYVRLSGISPLMLPAPSRVLDQIVQNRALLWNNTVPTLKATFAGFALSLTVAFGLSIVLDFMPRVRRALFPIFVVSQTLPLVAIAPLVVLWFGFDLTPKVLLVALVTFFPMLVALVDGYASTDPEIEDLIRSMGATRVQIFRAARFPSAMPYFFAGLRISITYAVVAAIFAEYVGARAGLGIVILNAKNSFRPDIVLAAVVISSLLTLILFAATALLQRIVLRWRDVEGHR</sequence>
<organism evidence="9 10">
    <name type="scientific">Yoonia maricola</name>
    <dbReference type="NCBI Taxonomy" id="420999"/>
    <lineage>
        <taxon>Bacteria</taxon>
        <taxon>Pseudomonadati</taxon>
        <taxon>Pseudomonadota</taxon>
        <taxon>Alphaproteobacteria</taxon>
        <taxon>Rhodobacterales</taxon>
        <taxon>Paracoccaceae</taxon>
        <taxon>Yoonia</taxon>
    </lineage>
</organism>
<feature type="transmembrane region" description="Helical" evidence="7">
    <location>
        <begin position="12"/>
        <end position="33"/>
    </location>
</feature>
<dbReference type="PANTHER" id="PTHR30151:SF20">
    <property type="entry name" value="ABC TRANSPORTER PERMEASE PROTEIN HI_0355-RELATED"/>
    <property type="match status" value="1"/>
</dbReference>
<proteinExistence type="inferred from homology"/>
<name>A0A2M8W0F4_9RHOB</name>
<feature type="transmembrane region" description="Helical" evidence="7">
    <location>
        <begin position="99"/>
        <end position="125"/>
    </location>
</feature>
<comment type="subcellular location">
    <subcellularLocation>
        <location evidence="1 7">Cell membrane</location>
        <topology evidence="1 7">Multi-pass membrane protein</topology>
    </subcellularLocation>
</comment>
<feature type="transmembrane region" description="Helical" evidence="7">
    <location>
        <begin position="71"/>
        <end position="92"/>
    </location>
</feature>
<dbReference type="Proteomes" id="UP000228531">
    <property type="component" value="Unassembled WGS sequence"/>
</dbReference>
<evidence type="ECO:0000256" key="4">
    <source>
        <dbReference type="ARBA" id="ARBA00022692"/>
    </source>
</evidence>
<protein>
    <submittedName>
        <fullName evidence="9">ABC-type nitrate/sulfonate/bicarbonate transport system permease component</fullName>
    </submittedName>
</protein>
<dbReference type="CDD" id="cd06261">
    <property type="entry name" value="TM_PBP2"/>
    <property type="match status" value="1"/>
</dbReference>
<evidence type="ECO:0000256" key="2">
    <source>
        <dbReference type="ARBA" id="ARBA00022448"/>
    </source>
</evidence>
<accession>A0A2M8W0F4</accession>
<feature type="domain" description="ABC transmembrane type-1" evidence="8">
    <location>
        <begin position="65"/>
        <end position="245"/>
    </location>
</feature>
<dbReference type="EMBL" id="PGTY01000004">
    <property type="protein sequence ID" value="PJI84396.1"/>
    <property type="molecule type" value="Genomic_DNA"/>
</dbReference>
<evidence type="ECO:0000313" key="10">
    <source>
        <dbReference type="Proteomes" id="UP000228531"/>
    </source>
</evidence>
<dbReference type="PANTHER" id="PTHR30151">
    <property type="entry name" value="ALKANE SULFONATE ABC TRANSPORTER-RELATED, MEMBRANE SUBUNIT"/>
    <property type="match status" value="1"/>
</dbReference>
<evidence type="ECO:0000256" key="1">
    <source>
        <dbReference type="ARBA" id="ARBA00004651"/>
    </source>
</evidence>
<evidence type="ECO:0000256" key="6">
    <source>
        <dbReference type="ARBA" id="ARBA00023136"/>
    </source>
</evidence>
<keyword evidence="5 7" id="KW-1133">Transmembrane helix</keyword>
<feature type="transmembrane region" description="Helical" evidence="7">
    <location>
        <begin position="183"/>
        <end position="206"/>
    </location>
</feature>
<evidence type="ECO:0000256" key="3">
    <source>
        <dbReference type="ARBA" id="ARBA00022475"/>
    </source>
</evidence>
<dbReference type="OrthoDB" id="9786495at2"/>
<keyword evidence="10" id="KW-1185">Reference proteome</keyword>
<feature type="transmembrane region" description="Helical" evidence="7">
    <location>
        <begin position="226"/>
        <end position="248"/>
    </location>
</feature>
<evidence type="ECO:0000256" key="5">
    <source>
        <dbReference type="ARBA" id="ARBA00022989"/>
    </source>
</evidence>